<feature type="transmembrane region" description="Helical" evidence="1">
    <location>
        <begin position="156"/>
        <end position="177"/>
    </location>
</feature>
<comment type="caution">
    <text evidence="2">The sequence shown here is derived from an EMBL/GenBank/DDBJ whole genome shotgun (WGS) entry which is preliminary data.</text>
</comment>
<name>A0A6L5YCI2_9BACT</name>
<feature type="transmembrane region" description="Helical" evidence="1">
    <location>
        <begin position="95"/>
        <end position="117"/>
    </location>
</feature>
<keyword evidence="1" id="KW-0472">Membrane</keyword>
<keyword evidence="1" id="KW-0812">Transmembrane</keyword>
<sequence>MKKCAYCGSEFDGSLHECPYCGGRAADHICKNCGAEYDGAVCPQCGVRADDEGQKCPRCGARMFKGECSSCGYMADKGKAVAAEAKKAGAAMASWFGTLCLCVVGVVFPFVSIPFIFSRRHGKVIKWFFGGYGLFYIWALALPQEGGAAATEMSPGLRWISVGLTALALLFALYRLWKESARSSA</sequence>
<evidence type="ECO:0000313" key="2">
    <source>
        <dbReference type="EMBL" id="MST55910.1"/>
    </source>
</evidence>
<evidence type="ECO:0008006" key="4">
    <source>
        <dbReference type="Google" id="ProtNLM"/>
    </source>
</evidence>
<feature type="transmembrane region" description="Helical" evidence="1">
    <location>
        <begin position="124"/>
        <end position="144"/>
    </location>
</feature>
<dbReference type="Proteomes" id="UP000473699">
    <property type="component" value="Unassembled WGS sequence"/>
</dbReference>
<evidence type="ECO:0000313" key="3">
    <source>
        <dbReference type="Proteomes" id="UP000473699"/>
    </source>
</evidence>
<keyword evidence="1" id="KW-1133">Transmembrane helix</keyword>
<gene>
    <name evidence="2" type="ORF">FYJ74_07690</name>
</gene>
<accession>A0A6L5YCI2</accession>
<evidence type="ECO:0000256" key="1">
    <source>
        <dbReference type="SAM" id="Phobius"/>
    </source>
</evidence>
<dbReference type="RefSeq" id="WP_154528995.1">
    <property type="nucleotide sequence ID" value="NZ_JAXDZJ010000084.1"/>
</dbReference>
<proteinExistence type="predicted"/>
<organism evidence="2 3">
    <name type="scientific">Pyramidobacter porci</name>
    <dbReference type="NCBI Taxonomy" id="2605789"/>
    <lineage>
        <taxon>Bacteria</taxon>
        <taxon>Thermotogati</taxon>
        <taxon>Synergistota</taxon>
        <taxon>Synergistia</taxon>
        <taxon>Synergistales</taxon>
        <taxon>Dethiosulfovibrionaceae</taxon>
        <taxon>Pyramidobacter</taxon>
    </lineage>
</organism>
<dbReference type="EMBL" id="VUNH01000007">
    <property type="protein sequence ID" value="MST55910.1"/>
    <property type="molecule type" value="Genomic_DNA"/>
</dbReference>
<dbReference type="AlphaFoldDB" id="A0A6L5YCI2"/>
<protein>
    <recommendedName>
        <fullName evidence="4">DZANK-type domain-containing protein</fullName>
    </recommendedName>
</protein>
<reference evidence="2 3" key="1">
    <citation type="submission" date="2019-08" db="EMBL/GenBank/DDBJ databases">
        <title>In-depth cultivation of the pig gut microbiome towards novel bacterial diversity and tailored functional studies.</title>
        <authorList>
            <person name="Wylensek D."/>
            <person name="Hitch T.C.A."/>
            <person name="Clavel T."/>
        </authorList>
    </citation>
    <scope>NUCLEOTIDE SEQUENCE [LARGE SCALE GENOMIC DNA]</scope>
    <source>
        <strain evidence="2 3">SM-530-WT-4B</strain>
    </source>
</reference>
<keyword evidence="3" id="KW-1185">Reference proteome</keyword>